<evidence type="ECO:0000313" key="11">
    <source>
        <dbReference type="EMBL" id="GEO11723.1"/>
    </source>
</evidence>
<evidence type="ECO:0000256" key="10">
    <source>
        <dbReference type="ARBA" id="ARBA00032441"/>
    </source>
</evidence>
<dbReference type="InterPro" id="IPR027417">
    <property type="entry name" value="P-loop_NTPase"/>
</dbReference>
<evidence type="ECO:0000313" key="12">
    <source>
        <dbReference type="Proteomes" id="UP000321513"/>
    </source>
</evidence>
<keyword evidence="11" id="KW-0808">Transferase</keyword>
<evidence type="ECO:0000256" key="2">
    <source>
        <dbReference type="ARBA" id="ARBA00007599"/>
    </source>
</evidence>
<dbReference type="EMBL" id="BJYT01000027">
    <property type="protein sequence ID" value="GEO11723.1"/>
    <property type="molecule type" value="Genomic_DNA"/>
</dbReference>
<evidence type="ECO:0000256" key="3">
    <source>
        <dbReference type="ARBA" id="ARBA00019010"/>
    </source>
</evidence>
<keyword evidence="8" id="KW-0067">ATP-binding</keyword>
<dbReference type="OrthoDB" id="9815896at2"/>
<keyword evidence="4" id="KW-0963">Cytoplasm</keyword>
<keyword evidence="6" id="KW-0479">Metal-binding</keyword>
<dbReference type="GO" id="GO:0005737">
    <property type="term" value="C:cytoplasm"/>
    <property type="evidence" value="ECO:0007669"/>
    <property type="project" value="UniProtKB-SubCell"/>
</dbReference>
<comment type="subcellular location">
    <subcellularLocation>
        <location evidence="1">Cytoplasm</location>
    </subcellularLocation>
</comment>
<dbReference type="AlphaFoldDB" id="A0A512BIE1"/>
<comment type="caution">
    <text evidence="11">The sequence shown here is derived from an EMBL/GenBank/DDBJ whole genome shotgun (WGS) entry which is preliminary data.</text>
</comment>
<evidence type="ECO:0000256" key="8">
    <source>
        <dbReference type="ARBA" id="ARBA00022840"/>
    </source>
</evidence>
<accession>A0A512BIE1</accession>
<dbReference type="GO" id="GO:0046872">
    <property type="term" value="F:metal ion binding"/>
    <property type="evidence" value="ECO:0007669"/>
    <property type="project" value="UniProtKB-KW"/>
</dbReference>
<reference evidence="11 12" key="1">
    <citation type="submission" date="2019-07" db="EMBL/GenBank/DDBJ databases">
        <title>Whole genome shotgun sequence of Segetibacter aerophilus NBRC 106135.</title>
        <authorList>
            <person name="Hosoyama A."/>
            <person name="Uohara A."/>
            <person name="Ohji S."/>
            <person name="Ichikawa N."/>
        </authorList>
    </citation>
    <scope>NUCLEOTIDE SEQUENCE [LARGE SCALE GENOMIC DNA]</scope>
    <source>
        <strain evidence="11 12">NBRC 106135</strain>
    </source>
</reference>
<proteinExistence type="inferred from homology"/>
<dbReference type="Gene3D" id="3.40.50.300">
    <property type="entry name" value="P-loop containing nucleotide triphosphate hydrolases"/>
    <property type="match status" value="1"/>
</dbReference>
<dbReference type="GO" id="GO:0005524">
    <property type="term" value="F:ATP binding"/>
    <property type="evidence" value="ECO:0007669"/>
    <property type="project" value="UniProtKB-KW"/>
</dbReference>
<sequence length="136" mass="15236">MTLLFTLAEIKQAAEKVFESAKEKKVWAIHGEMGAGKTTFIHAICENLEVVSAIGSPTYSIINEYKSEKAGQIYHMDWYRLKDEEEALQAGVEDPLFSGSLCMVEWPERAPGLLPDDCLHVTISIVDAETRQLSFE</sequence>
<dbReference type="Pfam" id="PF02367">
    <property type="entry name" value="TsaE"/>
    <property type="match status" value="1"/>
</dbReference>
<keyword evidence="12" id="KW-1185">Reference proteome</keyword>
<keyword evidence="9" id="KW-0460">Magnesium</keyword>
<dbReference type="PANTHER" id="PTHR33540">
    <property type="entry name" value="TRNA THREONYLCARBAMOYLADENOSINE BIOSYNTHESIS PROTEIN TSAE"/>
    <property type="match status" value="1"/>
</dbReference>
<dbReference type="SUPFAM" id="SSF52540">
    <property type="entry name" value="P-loop containing nucleoside triphosphate hydrolases"/>
    <property type="match status" value="1"/>
</dbReference>
<evidence type="ECO:0000256" key="9">
    <source>
        <dbReference type="ARBA" id="ARBA00022842"/>
    </source>
</evidence>
<dbReference type="InterPro" id="IPR003442">
    <property type="entry name" value="T6A_TsaE"/>
</dbReference>
<evidence type="ECO:0000256" key="6">
    <source>
        <dbReference type="ARBA" id="ARBA00022723"/>
    </source>
</evidence>
<evidence type="ECO:0000256" key="5">
    <source>
        <dbReference type="ARBA" id="ARBA00022694"/>
    </source>
</evidence>
<keyword evidence="7" id="KW-0547">Nucleotide-binding</keyword>
<dbReference type="RefSeq" id="WP_147205835.1">
    <property type="nucleotide sequence ID" value="NZ_BJYT01000027.1"/>
</dbReference>
<dbReference type="GO" id="GO:0002949">
    <property type="term" value="P:tRNA threonylcarbamoyladenosine modification"/>
    <property type="evidence" value="ECO:0007669"/>
    <property type="project" value="InterPro"/>
</dbReference>
<dbReference type="GO" id="GO:0016740">
    <property type="term" value="F:transferase activity"/>
    <property type="evidence" value="ECO:0007669"/>
    <property type="project" value="UniProtKB-KW"/>
</dbReference>
<keyword evidence="5" id="KW-0819">tRNA processing</keyword>
<dbReference type="PANTHER" id="PTHR33540:SF2">
    <property type="entry name" value="TRNA THREONYLCARBAMOYLADENOSINE BIOSYNTHESIS PROTEIN TSAE"/>
    <property type="match status" value="1"/>
</dbReference>
<organism evidence="11 12">
    <name type="scientific">Segetibacter aerophilus</name>
    <dbReference type="NCBI Taxonomy" id="670293"/>
    <lineage>
        <taxon>Bacteria</taxon>
        <taxon>Pseudomonadati</taxon>
        <taxon>Bacteroidota</taxon>
        <taxon>Chitinophagia</taxon>
        <taxon>Chitinophagales</taxon>
        <taxon>Chitinophagaceae</taxon>
        <taxon>Segetibacter</taxon>
    </lineage>
</organism>
<name>A0A512BIE1_9BACT</name>
<evidence type="ECO:0000256" key="4">
    <source>
        <dbReference type="ARBA" id="ARBA00022490"/>
    </source>
</evidence>
<protein>
    <recommendedName>
        <fullName evidence="3">tRNA threonylcarbamoyladenosine biosynthesis protein TsaE</fullName>
    </recommendedName>
    <alternativeName>
        <fullName evidence="10">t(6)A37 threonylcarbamoyladenosine biosynthesis protein TsaE</fullName>
    </alternativeName>
</protein>
<evidence type="ECO:0000256" key="1">
    <source>
        <dbReference type="ARBA" id="ARBA00004496"/>
    </source>
</evidence>
<dbReference type="NCBIfam" id="TIGR00150">
    <property type="entry name" value="T6A_YjeE"/>
    <property type="match status" value="1"/>
</dbReference>
<comment type="similarity">
    <text evidence="2">Belongs to the TsaE family.</text>
</comment>
<dbReference type="Proteomes" id="UP000321513">
    <property type="component" value="Unassembled WGS sequence"/>
</dbReference>
<gene>
    <name evidence="11" type="ORF">SAE01_42190</name>
</gene>
<evidence type="ECO:0000256" key="7">
    <source>
        <dbReference type="ARBA" id="ARBA00022741"/>
    </source>
</evidence>